<dbReference type="SUPFAM" id="SSF52499">
    <property type="entry name" value="Isochorismatase-like hydrolases"/>
    <property type="match status" value="1"/>
</dbReference>
<dbReference type="InterPro" id="IPR000868">
    <property type="entry name" value="Isochorismatase-like_dom"/>
</dbReference>
<keyword evidence="4" id="KW-0597">Phosphoprotein</keyword>
<evidence type="ECO:0000256" key="8">
    <source>
        <dbReference type="ARBA" id="ARBA00048668"/>
    </source>
</evidence>
<dbReference type="PANTHER" id="PTHR11098">
    <property type="entry name" value="NICOTINATE PHOSPHORIBOSYLTRANSFERASE"/>
    <property type="match status" value="1"/>
</dbReference>
<dbReference type="Gene3D" id="3.20.140.10">
    <property type="entry name" value="nicotinate phosphoribosyltransferase"/>
    <property type="match status" value="1"/>
</dbReference>
<evidence type="ECO:0000259" key="9">
    <source>
        <dbReference type="Pfam" id="PF00857"/>
    </source>
</evidence>
<dbReference type="Pfam" id="PF00857">
    <property type="entry name" value="Isochorismatase"/>
    <property type="match status" value="1"/>
</dbReference>
<protein>
    <recommendedName>
        <fullName evidence="3">nicotinate phosphoribosyltransferase</fullName>
        <ecNumber evidence="3">6.3.4.21</ecNumber>
    </recommendedName>
</protein>
<keyword evidence="7" id="KW-0808">Transferase</keyword>
<reference evidence="11 12" key="1">
    <citation type="journal article" date="2019" name="Int. J. Syst. Evol. Microbiol.">
        <title>The Global Catalogue of Microorganisms (GCM) 10K type strain sequencing project: providing services to taxonomists for standard genome sequencing and annotation.</title>
        <authorList>
            <consortium name="The Broad Institute Genomics Platform"/>
            <consortium name="The Broad Institute Genome Sequencing Center for Infectious Disease"/>
            <person name="Wu L."/>
            <person name="Ma J."/>
        </authorList>
    </citation>
    <scope>NUCLEOTIDE SEQUENCE [LARGE SCALE GENOMIC DNA]</scope>
    <source>
        <strain evidence="11 12">JCM 14942</strain>
    </source>
</reference>
<comment type="caution">
    <text evidence="11">The sequence shown here is derived from an EMBL/GenBank/DDBJ whole genome shotgun (WGS) entry which is preliminary data.</text>
</comment>
<sequence>MDRPGRTGLLTDRYELTMLDSFVRDGSAGRPAVFEAFARRLPEGRRYGMLAGLGRLLEAIERFTYDADELAWLQEEGVIGAETAQWLTDFRFSGDVDGYREGDLYFPGSPVLTVSGSLGECLLLETLVLSVLNHDTAIASAAARMVDAARDRPIIEMGGRRTHEEAAVATARAAYLAGFATTSNLAAGRRYDVPTAGTAAHAFTLAHDTEADAFRSQVEALGVGTTLLVDTYDIAEGIRTAVEVAGTDLGAVRIDSGDLAEESHRARVLLDSLGATRTRIVVTSDLDEFVITALADAPIDGYGVGTRVATGSGHPTASMVYKLVAIADAPGDPLRSVAKKSQDKASVGGRKQTFREYDDAGILRAEWFTGQDAPVPEDRPARTVQVPLIRVGEVVHRPSLAEVRDFAAASLATLPADARTVAAGPPYLTTTLREESTMNEESKRALIVVDVQNDFVEGGSLGVAGGREVAGRISAHLGAHAGDYALVAASRDWHRAGETNGGHFHEPGEDPDFVTTWPVHCVQGEAGSEYAPELATDAVTHHVVKGMGEPAYSAFEGVTDAGERLLDVLRAAGVSDVDVTGIATDYCVRATALDAVKAGFRVRLLDGLHAGVAPESSQAALTEMAAAGVEVAR</sequence>
<feature type="domain" description="Nicotinate phosphoribosyltransferase N-terminal" evidence="10">
    <location>
        <begin position="9"/>
        <end position="133"/>
    </location>
</feature>
<evidence type="ECO:0000256" key="2">
    <source>
        <dbReference type="ARBA" id="ARBA00010897"/>
    </source>
</evidence>
<evidence type="ECO:0000313" key="11">
    <source>
        <dbReference type="EMBL" id="GAA1533174.1"/>
    </source>
</evidence>
<evidence type="ECO:0000259" key="10">
    <source>
        <dbReference type="Pfam" id="PF17767"/>
    </source>
</evidence>
<evidence type="ECO:0000313" key="12">
    <source>
        <dbReference type="Proteomes" id="UP001500842"/>
    </source>
</evidence>
<dbReference type="EMBL" id="BAAAOR010000030">
    <property type="protein sequence ID" value="GAA1533174.1"/>
    <property type="molecule type" value="Genomic_DNA"/>
</dbReference>
<dbReference type="SUPFAM" id="SSF54675">
    <property type="entry name" value="Nicotinate/Quinolinate PRTase N-terminal domain-like"/>
    <property type="match status" value="1"/>
</dbReference>
<dbReference type="InterPro" id="IPR036380">
    <property type="entry name" value="Isochorismatase-like_sf"/>
</dbReference>
<dbReference type="SUPFAM" id="SSF51690">
    <property type="entry name" value="Nicotinate/Quinolinate PRTase C-terminal domain-like"/>
    <property type="match status" value="1"/>
</dbReference>
<comment type="catalytic activity">
    <reaction evidence="8">
        <text>5-phospho-alpha-D-ribose 1-diphosphate + nicotinate + ATP + H2O = nicotinate beta-D-ribonucleotide + ADP + phosphate + diphosphate</text>
        <dbReference type="Rhea" id="RHEA:36163"/>
        <dbReference type="ChEBI" id="CHEBI:15377"/>
        <dbReference type="ChEBI" id="CHEBI:30616"/>
        <dbReference type="ChEBI" id="CHEBI:32544"/>
        <dbReference type="ChEBI" id="CHEBI:33019"/>
        <dbReference type="ChEBI" id="CHEBI:43474"/>
        <dbReference type="ChEBI" id="CHEBI:57502"/>
        <dbReference type="ChEBI" id="CHEBI:58017"/>
        <dbReference type="ChEBI" id="CHEBI:456216"/>
        <dbReference type="EC" id="6.3.4.21"/>
    </reaction>
</comment>
<dbReference type="InterPro" id="IPR036068">
    <property type="entry name" value="Nicotinate_pribotase-like_C"/>
</dbReference>
<evidence type="ECO:0000256" key="6">
    <source>
        <dbReference type="ARBA" id="ARBA00022642"/>
    </source>
</evidence>
<gene>
    <name evidence="11" type="ORF">GCM10009788_40230</name>
</gene>
<dbReference type="EC" id="6.3.4.21" evidence="3"/>
<evidence type="ECO:0000256" key="4">
    <source>
        <dbReference type="ARBA" id="ARBA00022553"/>
    </source>
</evidence>
<dbReference type="Gene3D" id="3.40.50.850">
    <property type="entry name" value="Isochorismatase-like"/>
    <property type="match status" value="1"/>
</dbReference>
<dbReference type="InterPro" id="IPR007229">
    <property type="entry name" value="Nic_PRibTrfase-Fam"/>
</dbReference>
<dbReference type="InterPro" id="IPR040727">
    <property type="entry name" value="NAPRTase_N"/>
</dbReference>
<dbReference type="Pfam" id="PF17767">
    <property type="entry name" value="NAPRTase_N"/>
    <property type="match status" value="1"/>
</dbReference>
<dbReference type="PANTHER" id="PTHR11098:SF8">
    <property type="entry name" value="NICOTINATE PHOSPHORIBOSYLTRANSFERASE PNCB1"/>
    <property type="match status" value="1"/>
</dbReference>
<dbReference type="NCBIfam" id="NF006698">
    <property type="entry name" value="PRK09243.1-5"/>
    <property type="match status" value="1"/>
</dbReference>
<dbReference type="Proteomes" id="UP001500842">
    <property type="component" value="Unassembled WGS sequence"/>
</dbReference>
<dbReference type="NCBIfam" id="TIGR01513">
    <property type="entry name" value="NAPRTase_put"/>
    <property type="match status" value="1"/>
</dbReference>
<keyword evidence="12" id="KW-1185">Reference proteome</keyword>
<keyword evidence="6" id="KW-0662">Pyridine nucleotide biosynthesis</keyword>
<evidence type="ECO:0000256" key="3">
    <source>
        <dbReference type="ARBA" id="ARBA00013236"/>
    </source>
</evidence>
<dbReference type="InterPro" id="IPR013785">
    <property type="entry name" value="Aldolase_TIM"/>
</dbReference>
<dbReference type="Gene3D" id="3.20.20.70">
    <property type="entry name" value="Aldolase class I"/>
    <property type="match status" value="1"/>
</dbReference>
<evidence type="ECO:0000256" key="1">
    <source>
        <dbReference type="ARBA" id="ARBA00004952"/>
    </source>
</evidence>
<proteinExistence type="inferred from homology"/>
<evidence type="ECO:0000256" key="7">
    <source>
        <dbReference type="ARBA" id="ARBA00022679"/>
    </source>
</evidence>
<dbReference type="NCBIfam" id="NF009131">
    <property type="entry name" value="PRK12484.1"/>
    <property type="match status" value="1"/>
</dbReference>
<feature type="domain" description="Isochorismatase-like" evidence="9">
    <location>
        <begin position="445"/>
        <end position="632"/>
    </location>
</feature>
<organism evidence="11 12">
    <name type="scientific">Nocardioides humi</name>
    <dbReference type="NCBI Taxonomy" id="449461"/>
    <lineage>
        <taxon>Bacteria</taxon>
        <taxon>Bacillati</taxon>
        <taxon>Actinomycetota</taxon>
        <taxon>Actinomycetes</taxon>
        <taxon>Propionibacteriales</taxon>
        <taxon>Nocardioidaceae</taxon>
        <taxon>Nocardioides</taxon>
    </lineage>
</organism>
<accession>A0ABN2B6L2</accession>
<comment type="pathway">
    <text evidence="1">Cofactor biosynthesis; NAD(+) biosynthesis; nicotinate D-ribonucleotide from nicotinate: step 1/1.</text>
</comment>
<dbReference type="InterPro" id="IPR006405">
    <property type="entry name" value="Nic_PRibTrfase_pncB"/>
</dbReference>
<comment type="similarity">
    <text evidence="2">Belongs to the NAPRTase family.</text>
</comment>
<keyword evidence="5" id="KW-0436">Ligase</keyword>
<evidence type="ECO:0000256" key="5">
    <source>
        <dbReference type="ARBA" id="ARBA00022598"/>
    </source>
</evidence>
<name>A0ABN2B6L2_9ACTN</name>